<dbReference type="EMBL" id="CP067341">
    <property type="protein sequence ID" value="QQP11362.1"/>
    <property type="molecule type" value="Genomic_DNA"/>
</dbReference>
<dbReference type="Gene3D" id="1.10.260.40">
    <property type="entry name" value="lambda repressor-like DNA-binding domains"/>
    <property type="match status" value="1"/>
</dbReference>
<reference evidence="2 3" key="1">
    <citation type="submission" date="2020-01" db="EMBL/GenBank/DDBJ databases">
        <authorList>
            <person name="Liu G."/>
            <person name="Liu B."/>
        </authorList>
    </citation>
    <scope>NUCLEOTIDE SEQUENCE [LARGE SCALE GENOMIC DNA]</scope>
    <source>
        <strain evidence="2 3">FJAT-51161</strain>
    </source>
</reference>
<organism evidence="2 3">
    <name type="scientific">Lysinibacillus agricola</name>
    <dbReference type="NCBI Taxonomy" id="2590012"/>
    <lineage>
        <taxon>Bacteria</taxon>
        <taxon>Bacillati</taxon>
        <taxon>Bacillota</taxon>
        <taxon>Bacilli</taxon>
        <taxon>Bacillales</taxon>
        <taxon>Bacillaceae</taxon>
        <taxon>Lysinibacillus</taxon>
    </lineage>
</organism>
<dbReference type="InterPro" id="IPR001387">
    <property type="entry name" value="Cro/C1-type_HTH"/>
</dbReference>
<dbReference type="Pfam" id="PF13443">
    <property type="entry name" value="HTH_26"/>
    <property type="match status" value="1"/>
</dbReference>
<gene>
    <name evidence="2" type="ORF">FJQ98_19410</name>
</gene>
<accession>A0ABX7APB4</accession>
<proteinExistence type="predicted"/>
<evidence type="ECO:0000259" key="1">
    <source>
        <dbReference type="PROSITE" id="PS50943"/>
    </source>
</evidence>
<sequence>MIRNRLAALMAERGLKITRVAKDTGISRNTITSIAQNDSEMMRMETINTLCKYLGITPCEFYEYEPLDIDFFVEINSCMFSLQERSTDSFITENHLSITTVDIDVIMDVKRNQHTQSFDLLGKTINNVELLLDNPDIFAANIPLTIEFDNENEKYIFINEIYNKISASFHQDIYKNLENKLNHELQSYLIKKINEDTLDNDDIFQKNLEKGIQQSIKVNLQSDVFKKF</sequence>
<keyword evidence="3" id="KW-1185">Reference proteome</keyword>
<evidence type="ECO:0000313" key="2">
    <source>
        <dbReference type="EMBL" id="QQP11362.1"/>
    </source>
</evidence>
<dbReference type="PROSITE" id="PS50943">
    <property type="entry name" value="HTH_CROC1"/>
    <property type="match status" value="1"/>
</dbReference>
<protein>
    <submittedName>
        <fullName evidence="2">Helix-turn-helix transcriptional regulator</fullName>
    </submittedName>
</protein>
<dbReference type="CDD" id="cd00093">
    <property type="entry name" value="HTH_XRE"/>
    <property type="match status" value="1"/>
</dbReference>
<dbReference type="SMART" id="SM00530">
    <property type="entry name" value="HTH_XRE"/>
    <property type="match status" value="1"/>
</dbReference>
<dbReference type="InterPro" id="IPR010982">
    <property type="entry name" value="Lambda_DNA-bd_dom_sf"/>
</dbReference>
<feature type="domain" description="HTH cro/C1-type" evidence="1">
    <location>
        <begin position="6"/>
        <end position="61"/>
    </location>
</feature>
<dbReference type="RefSeq" id="WP_053595256.1">
    <property type="nucleotide sequence ID" value="NZ_CP067341.1"/>
</dbReference>
<dbReference type="Proteomes" id="UP000596049">
    <property type="component" value="Chromosome"/>
</dbReference>
<name>A0ABX7APB4_9BACI</name>
<evidence type="ECO:0000313" key="3">
    <source>
        <dbReference type="Proteomes" id="UP000596049"/>
    </source>
</evidence>
<dbReference type="SUPFAM" id="SSF47413">
    <property type="entry name" value="lambda repressor-like DNA-binding domains"/>
    <property type="match status" value="1"/>
</dbReference>